<dbReference type="EMBL" id="AAFI02000003">
    <property type="protein sequence ID" value="EAL73656.1"/>
    <property type="molecule type" value="Genomic_DNA"/>
</dbReference>
<dbReference type="InParanoid" id="Q55FT0"/>
<keyword evidence="4" id="KW-1185">Reference proteome</keyword>
<dbReference type="dictyBase" id="DDB_G0268406"/>
<organism evidence="3 4">
    <name type="scientific">Dictyostelium discoideum</name>
    <name type="common">Social amoeba</name>
    <dbReference type="NCBI Taxonomy" id="44689"/>
    <lineage>
        <taxon>Eukaryota</taxon>
        <taxon>Amoebozoa</taxon>
        <taxon>Evosea</taxon>
        <taxon>Eumycetozoa</taxon>
        <taxon>Dictyostelia</taxon>
        <taxon>Dictyosteliales</taxon>
        <taxon>Dictyosteliaceae</taxon>
        <taxon>Dictyostelium</taxon>
    </lineage>
</organism>
<dbReference type="Proteomes" id="UP000002195">
    <property type="component" value="Unassembled WGS sequence"/>
</dbReference>
<dbReference type="Pfam" id="PF00235">
    <property type="entry name" value="Profilin"/>
    <property type="match status" value="1"/>
</dbReference>
<dbReference type="PANTHER" id="PTHR11604:SF28">
    <property type="entry name" value="PROFILIN-RELATED"/>
    <property type="match status" value="1"/>
</dbReference>
<dbReference type="VEuPathDB" id="AmoebaDB:DDB_G0268406"/>
<protein>
    <submittedName>
        <fullName evidence="3">Uncharacterized protein</fullName>
    </submittedName>
</protein>
<evidence type="ECO:0000256" key="1">
    <source>
        <dbReference type="ARBA" id="ARBA00010058"/>
    </source>
</evidence>
<dbReference type="SUPFAM" id="SSF55770">
    <property type="entry name" value="Profilin (actin-binding protein)"/>
    <property type="match status" value="1"/>
</dbReference>
<reference evidence="3 4" key="1">
    <citation type="journal article" date="2005" name="Nature">
        <title>The genome of the social amoeba Dictyostelium discoideum.</title>
        <authorList>
            <consortium name="The Dictyostelium discoideum Sequencing Consortium"/>
            <person name="Eichinger L."/>
            <person name="Pachebat J.A."/>
            <person name="Glockner G."/>
            <person name="Rajandream M.A."/>
            <person name="Sucgang R."/>
            <person name="Berriman M."/>
            <person name="Song J."/>
            <person name="Olsen R."/>
            <person name="Szafranski K."/>
            <person name="Xu Q."/>
            <person name="Tunggal B."/>
            <person name="Kummerfeld S."/>
            <person name="Madera M."/>
            <person name="Konfortov B.A."/>
            <person name="Rivero F."/>
            <person name="Bankier A.T."/>
            <person name="Lehmann R."/>
            <person name="Hamlin N."/>
            <person name="Davies R."/>
            <person name="Gaudet P."/>
            <person name="Fey P."/>
            <person name="Pilcher K."/>
            <person name="Chen G."/>
            <person name="Saunders D."/>
            <person name="Sodergren E."/>
            <person name="Davis P."/>
            <person name="Kerhornou A."/>
            <person name="Nie X."/>
            <person name="Hall N."/>
            <person name="Anjard C."/>
            <person name="Hemphill L."/>
            <person name="Bason N."/>
            <person name="Farbrother P."/>
            <person name="Desany B."/>
            <person name="Just E."/>
            <person name="Morio T."/>
            <person name="Rost R."/>
            <person name="Churcher C."/>
            <person name="Cooper J."/>
            <person name="Haydock S."/>
            <person name="van Driessche N."/>
            <person name="Cronin A."/>
            <person name="Goodhead I."/>
            <person name="Muzny D."/>
            <person name="Mourier T."/>
            <person name="Pain A."/>
            <person name="Lu M."/>
            <person name="Harper D."/>
            <person name="Lindsay R."/>
            <person name="Hauser H."/>
            <person name="James K."/>
            <person name="Quiles M."/>
            <person name="Madan Babu M."/>
            <person name="Saito T."/>
            <person name="Buchrieser C."/>
            <person name="Wardroper A."/>
            <person name="Felder M."/>
            <person name="Thangavelu M."/>
            <person name="Johnson D."/>
            <person name="Knights A."/>
            <person name="Loulseged H."/>
            <person name="Mungall K."/>
            <person name="Oliver K."/>
            <person name="Price C."/>
            <person name="Quail M.A."/>
            <person name="Urushihara H."/>
            <person name="Hernandez J."/>
            <person name="Rabbinowitsch E."/>
            <person name="Steffen D."/>
            <person name="Sanders M."/>
            <person name="Ma J."/>
            <person name="Kohara Y."/>
            <person name="Sharp S."/>
            <person name="Simmonds M."/>
            <person name="Spiegler S."/>
            <person name="Tivey A."/>
            <person name="Sugano S."/>
            <person name="White B."/>
            <person name="Walker D."/>
            <person name="Woodward J."/>
            <person name="Winckler T."/>
            <person name="Tanaka Y."/>
            <person name="Shaulsky G."/>
            <person name="Schleicher M."/>
            <person name="Weinstock G."/>
            <person name="Rosenthal A."/>
            <person name="Cox E.C."/>
            <person name="Chisholm R.L."/>
            <person name="Gibbs R."/>
            <person name="Loomis W.F."/>
            <person name="Platzer M."/>
            <person name="Kay R.R."/>
            <person name="Williams J."/>
            <person name="Dear P.H."/>
            <person name="Noegel A.A."/>
            <person name="Barrell B."/>
            <person name="Kuspa A."/>
        </authorList>
    </citation>
    <scope>NUCLEOTIDE SEQUENCE [LARGE SCALE GENOMIC DNA]</scope>
    <source>
        <strain evidence="3 4">AX4</strain>
    </source>
</reference>
<dbReference type="InterPro" id="IPR048278">
    <property type="entry name" value="PFN"/>
</dbReference>
<dbReference type="RefSeq" id="XP_647453.1">
    <property type="nucleotide sequence ID" value="XM_642361.1"/>
</dbReference>
<proteinExistence type="inferred from homology"/>
<dbReference type="KEGG" id="ddi:DDB_G0268406"/>
<comment type="similarity">
    <text evidence="1">Belongs to the profilin family.</text>
</comment>
<evidence type="ECO:0000313" key="4">
    <source>
        <dbReference type="Proteomes" id="UP000002195"/>
    </source>
</evidence>
<dbReference type="FunCoup" id="Q55FT0">
    <property type="interactions" value="16"/>
</dbReference>
<accession>Q55FT0</accession>
<dbReference type="Gene3D" id="3.30.450.30">
    <property type="entry name" value="Dynein light chain 2a, cytoplasmic"/>
    <property type="match status" value="1"/>
</dbReference>
<dbReference type="SMR" id="Q55FT0"/>
<sequence>MNEQNENKSTWENLIENKIIKNGFLGCQILNLQGKNLYYYGSYYIDVIEESEIVNYFKESEKDLVNYISIKDLKFLITKDDENKLFGECLNKRIIILKTNNLFLVFWFDINTLSKENANLIVDNFSRTLSNAGYY</sequence>
<evidence type="ECO:0000256" key="2">
    <source>
        <dbReference type="ARBA" id="ARBA00025549"/>
    </source>
</evidence>
<dbReference type="HOGENOM" id="CLU_1889659_0_0_1"/>
<gene>
    <name evidence="3" type="ORF">DDB_G0268406</name>
</gene>
<evidence type="ECO:0000313" key="3">
    <source>
        <dbReference type="EMBL" id="EAL73656.1"/>
    </source>
</evidence>
<dbReference type="AlphaFoldDB" id="Q55FT0"/>
<dbReference type="PANTHER" id="PTHR11604">
    <property type="entry name" value="PROFILIN"/>
    <property type="match status" value="1"/>
</dbReference>
<comment type="function">
    <text evidence="2">Binds to actin and affects the structure of the cytoskeleton. At high concentrations, profilin prevents the polymerization of actin, whereas it enhances it at low concentrations. By binding to PIP2, it inhibits the formation of IP3 and DG.</text>
</comment>
<dbReference type="GO" id="GO:0005938">
    <property type="term" value="C:cell cortex"/>
    <property type="evidence" value="ECO:0000318"/>
    <property type="project" value="GO_Central"/>
</dbReference>
<name>Q55FT0_DICDI</name>
<dbReference type="InterPro" id="IPR036140">
    <property type="entry name" value="PFN_sf"/>
</dbReference>
<dbReference type="PaxDb" id="44689-DDB0305301"/>
<dbReference type="GeneID" id="8616260"/>
<comment type="caution">
    <text evidence="3">The sequence shown here is derived from an EMBL/GenBank/DDBJ whole genome shotgun (WGS) entry which is preliminary data.</text>
</comment>
<dbReference type="GO" id="GO:0003785">
    <property type="term" value="F:actin monomer binding"/>
    <property type="evidence" value="ECO:0000318"/>
    <property type="project" value="GO_Central"/>
</dbReference>
<dbReference type="InterPro" id="IPR005455">
    <property type="entry name" value="PFN_euk"/>
</dbReference>